<dbReference type="CDD" id="cd12797">
    <property type="entry name" value="M23_peptidase"/>
    <property type="match status" value="1"/>
</dbReference>
<accession>A0A916W6H7</accession>
<gene>
    <name evidence="3" type="ORF">GCM10011507_24660</name>
</gene>
<dbReference type="RefSeq" id="WP_188759537.1">
    <property type="nucleotide sequence ID" value="NZ_BMJB01000001.1"/>
</dbReference>
<keyword evidence="1" id="KW-0732">Signal</keyword>
<dbReference type="Gene3D" id="2.70.70.10">
    <property type="entry name" value="Glucose Permease (Domain IIA)"/>
    <property type="match status" value="1"/>
</dbReference>
<dbReference type="InterPro" id="IPR016047">
    <property type="entry name" value="M23ase_b-sheet_dom"/>
</dbReference>
<dbReference type="GO" id="GO:0004222">
    <property type="term" value="F:metalloendopeptidase activity"/>
    <property type="evidence" value="ECO:0007669"/>
    <property type="project" value="TreeGrafter"/>
</dbReference>
<evidence type="ECO:0000313" key="3">
    <source>
        <dbReference type="EMBL" id="GGA72112.1"/>
    </source>
</evidence>
<feature type="chain" id="PRO_5038105850" evidence="1">
    <location>
        <begin position="23"/>
        <end position="392"/>
    </location>
</feature>
<dbReference type="EMBL" id="BMJB01000001">
    <property type="protein sequence ID" value="GGA72112.1"/>
    <property type="molecule type" value="Genomic_DNA"/>
</dbReference>
<dbReference type="Proteomes" id="UP000648801">
    <property type="component" value="Unassembled WGS sequence"/>
</dbReference>
<dbReference type="InterPro" id="IPR011055">
    <property type="entry name" value="Dup_hybrid_motif"/>
</dbReference>
<comment type="caution">
    <text evidence="3">The sequence shown here is derived from an EMBL/GenBank/DDBJ whole genome shotgun (WGS) entry which is preliminary data.</text>
</comment>
<dbReference type="SUPFAM" id="SSF51261">
    <property type="entry name" value="Duplicated hybrid motif"/>
    <property type="match status" value="1"/>
</dbReference>
<feature type="signal peptide" evidence="1">
    <location>
        <begin position="1"/>
        <end position="22"/>
    </location>
</feature>
<keyword evidence="4" id="KW-1185">Reference proteome</keyword>
<dbReference type="Pfam" id="PF01551">
    <property type="entry name" value="Peptidase_M23"/>
    <property type="match status" value="1"/>
</dbReference>
<dbReference type="InterPro" id="IPR050570">
    <property type="entry name" value="Cell_wall_metabolism_enzyme"/>
</dbReference>
<protein>
    <submittedName>
        <fullName evidence="3">Peptidase M23</fullName>
    </submittedName>
</protein>
<organism evidence="3 4">
    <name type="scientific">Edaphobacter acidisoli</name>
    <dbReference type="NCBI Taxonomy" id="2040573"/>
    <lineage>
        <taxon>Bacteria</taxon>
        <taxon>Pseudomonadati</taxon>
        <taxon>Acidobacteriota</taxon>
        <taxon>Terriglobia</taxon>
        <taxon>Terriglobales</taxon>
        <taxon>Acidobacteriaceae</taxon>
        <taxon>Edaphobacter</taxon>
    </lineage>
</organism>
<feature type="domain" description="M23ase beta-sheet core" evidence="2">
    <location>
        <begin position="232"/>
        <end position="330"/>
    </location>
</feature>
<evidence type="ECO:0000259" key="2">
    <source>
        <dbReference type="Pfam" id="PF01551"/>
    </source>
</evidence>
<dbReference type="PANTHER" id="PTHR21666:SF270">
    <property type="entry name" value="MUREIN HYDROLASE ACTIVATOR ENVC"/>
    <property type="match status" value="1"/>
</dbReference>
<evidence type="ECO:0000256" key="1">
    <source>
        <dbReference type="SAM" id="SignalP"/>
    </source>
</evidence>
<dbReference type="PANTHER" id="PTHR21666">
    <property type="entry name" value="PEPTIDASE-RELATED"/>
    <property type="match status" value="1"/>
</dbReference>
<sequence length="392" mass="42273">MRVVSSLAVVLCFLLSTVPAQPQDVLTPVIASPLRPTAFAFQGTDHRQHLVYELTITNTGSAPATLQQIEVVDKDSPAKALAVFEGEALLVRLWTPGRALATTPQIEPNGTRLFLADFTLDGNSHVPHTLLHRFHLLASGPPGSPKDEAVPYTYTIAPIAVSTDIAVISPPLAGEDWVALNGCCEPTGAHRGTGLPVNGEIHYAQRFAIDWMQLDADRRFSHGDGKDVHDYADYGAKVIAVADGTVVETLSNLDDQPVGSLPDPKTITLENVDGNHIVLDLGHGRYAFYAHLQKNSLLVVKGQHVKRGQVLALLGNTGNSSAPHLHFHLMDGPSVLGSSGLPYVIDHFQVAGQLSREQFDKTGIDGEWNEGLDKTSSSRSQEFPLDLTVVDF</sequence>
<evidence type="ECO:0000313" key="4">
    <source>
        <dbReference type="Proteomes" id="UP000648801"/>
    </source>
</evidence>
<reference evidence="3" key="1">
    <citation type="journal article" date="2014" name="Int. J. Syst. Evol. Microbiol.">
        <title>Complete genome sequence of Corynebacterium casei LMG S-19264T (=DSM 44701T), isolated from a smear-ripened cheese.</title>
        <authorList>
            <consortium name="US DOE Joint Genome Institute (JGI-PGF)"/>
            <person name="Walter F."/>
            <person name="Albersmeier A."/>
            <person name="Kalinowski J."/>
            <person name="Ruckert C."/>
        </authorList>
    </citation>
    <scope>NUCLEOTIDE SEQUENCE</scope>
    <source>
        <strain evidence="3">CGMCC 1.15447</strain>
    </source>
</reference>
<name>A0A916W6H7_9BACT</name>
<reference evidence="3" key="2">
    <citation type="submission" date="2020-09" db="EMBL/GenBank/DDBJ databases">
        <authorList>
            <person name="Sun Q."/>
            <person name="Zhou Y."/>
        </authorList>
    </citation>
    <scope>NUCLEOTIDE SEQUENCE</scope>
    <source>
        <strain evidence="3">CGMCC 1.15447</strain>
    </source>
</reference>
<proteinExistence type="predicted"/>
<dbReference type="AlphaFoldDB" id="A0A916W6H7"/>